<accession>A0AC34FEE6</accession>
<evidence type="ECO:0000313" key="1">
    <source>
        <dbReference type="Proteomes" id="UP000887579"/>
    </source>
</evidence>
<proteinExistence type="predicted"/>
<reference evidence="2" key="1">
    <citation type="submission" date="2022-11" db="UniProtKB">
        <authorList>
            <consortium name="WormBaseParasite"/>
        </authorList>
    </citation>
    <scope>IDENTIFICATION</scope>
</reference>
<sequence>MNIKSSSAEDEDENEIYTFKSPRPQYFPFLSPLMKYIVENPTGKAWKKLIMTCKYFYPKNPVYPVQKMLAGRYLEWEIDNENFDAEKVSAKLWLYDSVYANSKLSSYNALSTILKNVVKCNLKNLTLIYQKLTWNEFQILTSSGVFDDLHLYDPSIKRNGEKATFDQFFENIQDAKKIKIGFSTHESPKLNPDSVKKLAEILPRFKMLEHFELVNICENFDISSFADFILKNETVKIVLHYIYGSSLPDPLIEILKNINDNLVSNNKRPCIFYPGFEEFSLPTVNVVNKS</sequence>
<organism evidence="1 2">
    <name type="scientific">Panagrolaimus sp. ES5</name>
    <dbReference type="NCBI Taxonomy" id="591445"/>
    <lineage>
        <taxon>Eukaryota</taxon>
        <taxon>Metazoa</taxon>
        <taxon>Ecdysozoa</taxon>
        <taxon>Nematoda</taxon>
        <taxon>Chromadorea</taxon>
        <taxon>Rhabditida</taxon>
        <taxon>Tylenchina</taxon>
        <taxon>Panagrolaimomorpha</taxon>
        <taxon>Panagrolaimoidea</taxon>
        <taxon>Panagrolaimidae</taxon>
        <taxon>Panagrolaimus</taxon>
    </lineage>
</organism>
<evidence type="ECO:0000313" key="2">
    <source>
        <dbReference type="WBParaSite" id="ES5_v2.g15629.t1"/>
    </source>
</evidence>
<name>A0AC34FEE6_9BILA</name>
<dbReference type="Proteomes" id="UP000887579">
    <property type="component" value="Unplaced"/>
</dbReference>
<dbReference type="WBParaSite" id="ES5_v2.g15629.t1">
    <property type="protein sequence ID" value="ES5_v2.g15629.t1"/>
    <property type="gene ID" value="ES5_v2.g15629"/>
</dbReference>
<protein>
    <submittedName>
        <fullName evidence="2">DUF38 domain-containing protein</fullName>
    </submittedName>
</protein>